<evidence type="ECO:0000313" key="2">
    <source>
        <dbReference type="EMBL" id="UKH48320.1"/>
    </source>
</evidence>
<protein>
    <submittedName>
        <fullName evidence="2">Hydrolase</fullName>
    </submittedName>
</protein>
<dbReference type="InterPro" id="IPR051532">
    <property type="entry name" value="Ester_Hydrolysis_Enzymes"/>
</dbReference>
<dbReference type="PANTHER" id="PTHR30383">
    <property type="entry name" value="THIOESTERASE 1/PROTEASE 1/LYSOPHOSPHOLIPASE L1"/>
    <property type="match status" value="1"/>
</dbReference>
<feature type="domain" description="SGNH hydrolase-type esterase" evidence="1">
    <location>
        <begin position="436"/>
        <end position="616"/>
    </location>
</feature>
<dbReference type="GO" id="GO:0004622">
    <property type="term" value="F:phosphatidylcholine lysophospholipase activity"/>
    <property type="evidence" value="ECO:0007669"/>
    <property type="project" value="TreeGrafter"/>
</dbReference>
<evidence type="ECO:0000313" key="3">
    <source>
        <dbReference type="Proteomes" id="UP001179340"/>
    </source>
</evidence>
<keyword evidence="2" id="KW-0378">Hydrolase</keyword>
<reference evidence="2" key="1">
    <citation type="submission" date="2021-12" db="EMBL/GenBank/DDBJ databases">
        <authorList>
            <person name="Isenhart S.H."/>
            <person name="Brown D.K."/>
            <person name="Allen M.J."/>
            <person name="Garcia C.A."/>
            <person name="Bollivar D.W."/>
            <person name="Garlena R.A."/>
            <person name="Russell D.A."/>
            <person name="Jacobs-Sera D."/>
            <person name="Hatfull G.F."/>
        </authorList>
    </citation>
    <scope>NUCLEOTIDE SEQUENCE</scope>
</reference>
<dbReference type="PANTHER" id="PTHR30383:SF5">
    <property type="entry name" value="SGNH HYDROLASE-TYPE ESTERASE DOMAIN-CONTAINING PROTEIN"/>
    <property type="match status" value="1"/>
</dbReference>
<evidence type="ECO:0000259" key="1">
    <source>
        <dbReference type="Pfam" id="PF13472"/>
    </source>
</evidence>
<keyword evidence="3" id="KW-1185">Reference proteome</keyword>
<dbReference type="SUPFAM" id="SSF52266">
    <property type="entry name" value="SGNH hydrolase"/>
    <property type="match status" value="1"/>
</dbReference>
<dbReference type="CDD" id="cd00229">
    <property type="entry name" value="SGNH_hydrolase"/>
    <property type="match status" value="1"/>
</dbReference>
<sequence>MTRIHLLLQTPSPSGIPVAADGQVTFRPTRKRTVVGTPDASILPAPFVEEIGSGGLVSVDLAPTGLEWAWEVRFAVVGMKRWTEYVAVPDTDDIDYSELVRVDPKTLEPLAEPTAIWYAYVEALRTEAELAKIEAGESREAADASASSAADAAASIVPARDAAAGSATAAAGSATAAAGSATAAAGSATAAAGSATAAAGSATTASGHATTATTKAAEAASSALSALAASGTPEYPLYVPSGTALLRWRDKLARTLLGTRQSHLAVLGDSIPFGAATTGASNPKWKNSWPGVLRDMLDTRFGPAGSGSVLANPNVRANPAWDTRFTFGGAAFLDHSFGLHASSTYRLNGGTDATLDFTAVADEFWVHTLSSTGGLATLQVDNGTVHTASNTSSGIGGTLAREPGYYFNGAGNAHNVFRVPAGPVGLHTLKIRPSATAGMNTFVTWVEARISGSGKFRVSNASISGKSLGTLLTSLTPTADDAVGLYGLPQIDSLKADLLLVALGINDWQGQRSLADTKTRLSNLIDRQRSASTTGGIVAPNGDIALLWNPKPDVATLGGGAYTNPSWDAYRELYYEVAREKDVALIDLGGRWKDFATANALGMYADTIHPGDKGARDIALAVFGALFGGVSDGPAEETITSPNGTRYRLTVGDDGALTTTAL</sequence>
<dbReference type="Gene3D" id="3.40.50.1110">
    <property type="entry name" value="SGNH hydrolase"/>
    <property type="match status" value="1"/>
</dbReference>
<dbReference type="InterPro" id="IPR036514">
    <property type="entry name" value="SGNH_hydro_sf"/>
</dbReference>
<organism evidence="2 3">
    <name type="scientific">Arthrobacter phage Lilmac1015</name>
    <dbReference type="NCBI Taxonomy" id="2912653"/>
    <lineage>
        <taxon>Viruses</taxon>
        <taxon>Duplodnaviria</taxon>
        <taxon>Heunggongvirae</taxon>
        <taxon>Uroviricota</taxon>
        <taxon>Caudoviricetes</taxon>
        <taxon>Berryhillviridae</taxon>
        <taxon>Lilmacvirus</taxon>
        <taxon>Lilmacvirus lilmac1015</taxon>
    </lineage>
</organism>
<dbReference type="EMBL" id="OL742560">
    <property type="protein sequence ID" value="UKH48320.1"/>
    <property type="molecule type" value="Genomic_DNA"/>
</dbReference>
<proteinExistence type="predicted"/>
<gene>
    <name evidence="2" type="primary">34</name>
    <name evidence="2" type="ORF">SEA_LILMAC1015_34</name>
</gene>
<dbReference type="Proteomes" id="UP001179340">
    <property type="component" value="Segment"/>
</dbReference>
<accession>A0AA49BPG1</accession>
<dbReference type="InterPro" id="IPR013830">
    <property type="entry name" value="SGNH_hydro"/>
</dbReference>
<name>A0AA49BPG1_9CAUD</name>
<dbReference type="Pfam" id="PF13472">
    <property type="entry name" value="Lipase_GDSL_2"/>
    <property type="match status" value="1"/>
</dbReference>